<feature type="compositionally biased region" description="Basic residues" evidence="1">
    <location>
        <begin position="77"/>
        <end position="88"/>
    </location>
</feature>
<sequence length="299" mass="34028">MSGYQQPPEQHQQQQGYYWHPAASASDAGVNGYSTNMQPTAITTEGDLTEEIDPNMVSPWGTYPQHQQSQSPPHQLQHQHHHHSHQHSAHYDAQGFHDVQLAAQQQQQQQQQQQPQQQQQQQQQQQANQSIDDDRAVLVQHPAAMPTMAHITRNPTNTSFASSTNHSIKLPFARPTHNLRSAQSSRTGSLDLDLETEKAILRQHRQSRMGPAGEGSGTGTGRAHDMNRELSDFDIANGRFGKRLLQNKAHIAQHGDQIPVSWGHLFKRPLVRQWLHNGKLYREEDEREPSRFELFFDLS</sequence>
<feature type="compositionally biased region" description="Low complexity" evidence="1">
    <location>
        <begin position="64"/>
        <end position="76"/>
    </location>
</feature>
<feature type="region of interest" description="Disordered" evidence="1">
    <location>
        <begin position="44"/>
        <end position="131"/>
    </location>
</feature>
<accession>A0AAN6G4W7</accession>
<dbReference type="GO" id="GO:0008859">
    <property type="term" value="F:exoribonuclease II activity"/>
    <property type="evidence" value="ECO:0007669"/>
    <property type="project" value="UniProtKB-EC"/>
</dbReference>
<proteinExistence type="predicted"/>
<dbReference type="EMBL" id="JAPDMQ010000726">
    <property type="protein sequence ID" value="KAK0520950.1"/>
    <property type="molecule type" value="Genomic_DNA"/>
</dbReference>
<feature type="compositionally biased region" description="Low complexity" evidence="1">
    <location>
        <begin position="104"/>
        <end position="126"/>
    </location>
</feature>
<reference evidence="2" key="1">
    <citation type="journal article" date="2023" name="PhytoFront">
        <title>Draft Genome Resources of Seven Strains of Tilletia horrida, Causal Agent of Kernel Smut of Rice.</title>
        <authorList>
            <person name="Khanal S."/>
            <person name="Antony Babu S."/>
            <person name="Zhou X.G."/>
        </authorList>
    </citation>
    <scope>NUCLEOTIDE SEQUENCE</scope>
    <source>
        <strain evidence="2">TX3</strain>
    </source>
</reference>
<keyword evidence="3" id="KW-1185">Reference proteome</keyword>
<organism evidence="2 3">
    <name type="scientific">Tilletia horrida</name>
    <dbReference type="NCBI Taxonomy" id="155126"/>
    <lineage>
        <taxon>Eukaryota</taxon>
        <taxon>Fungi</taxon>
        <taxon>Dikarya</taxon>
        <taxon>Basidiomycota</taxon>
        <taxon>Ustilaginomycotina</taxon>
        <taxon>Exobasidiomycetes</taxon>
        <taxon>Tilletiales</taxon>
        <taxon>Tilletiaceae</taxon>
        <taxon>Tilletia</taxon>
    </lineage>
</organism>
<dbReference type="EC" id="3.1.13.1" evidence="2"/>
<evidence type="ECO:0000313" key="3">
    <source>
        <dbReference type="Proteomes" id="UP001176521"/>
    </source>
</evidence>
<comment type="caution">
    <text evidence="2">The sequence shown here is derived from an EMBL/GenBank/DDBJ whole genome shotgun (WGS) entry which is preliminary data.</text>
</comment>
<gene>
    <name evidence="2" type="primary">MSU1_2</name>
    <name evidence="2" type="ORF">OC842_006936</name>
</gene>
<protein>
    <submittedName>
        <fullName evidence="2">3'-5' RNA exonuclease complex component</fullName>
        <ecNumber evidence="2">3.1.13.1</ecNumber>
    </submittedName>
</protein>
<evidence type="ECO:0000256" key="1">
    <source>
        <dbReference type="SAM" id="MobiDB-lite"/>
    </source>
</evidence>
<feature type="non-terminal residue" evidence="2">
    <location>
        <position position="299"/>
    </location>
</feature>
<dbReference type="Proteomes" id="UP001176521">
    <property type="component" value="Unassembled WGS sequence"/>
</dbReference>
<evidence type="ECO:0000313" key="2">
    <source>
        <dbReference type="EMBL" id="KAK0520950.1"/>
    </source>
</evidence>
<keyword evidence="2" id="KW-0378">Hydrolase</keyword>
<keyword evidence="2" id="KW-0269">Exonuclease</keyword>
<name>A0AAN6G4W7_9BASI</name>
<keyword evidence="2" id="KW-0540">Nuclease</keyword>
<dbReference type="AlphaFoldDB" id="A0AAN6G4W7"/>